<dbReference type="OrthoDB" id="8594232at2"/>
<sequence length="166" mass="18052">MFERLVADGDRTSTGGVVFGDSDFFNEEGKAYARKENKATCGNCKGLWAIYGTADNWTDVGEPYVKDGDRVLCPCGKNFVSAAFSSDAWYSDDKGNAKDSPAPQALIYDQHYTLRDSDGQPIANLAYRMQIGGEVVASGVTDSEGRTVRISTEAARRVELEINGRS</sequence>
<reference evidence="1 2" key="1">
    <citation type="submission" date="2019-12" db="EMBL/GenBank/DDBJ databases">
        <title>Paraburkholderia acidiphila 7Q-K02 sp. nov and Paraburkholderia acidisoli DHF22 sp. nov., two strains isolated from forest soil.</title>
        <authorList>
            <person name="Gao Z."/>
            <person name="Qiu L."/>
        </authorList>
    </citation>
    <scope>NUCLEOTIDE SEQUENCE [LARGE SCALE GENOMIC DNA]</scope>
    <source>
        <strain evidence="1 2">DHF22</strain>
    </source>
</reference>
<evidence type="ECO:0000313" key="1">
    <source>
        <dbReference type="EMBL" id="QGZ62213.1"/>
    </source>
</evidence>
<evidence type="ECO:0008006" key="3">
    <source>
        <dbReference type="Google" id="ProtNLM"/>
    </source>
</evidence>
<protein>
    <recommendedName>
        <fullName evidence="3">PAAR motif-containing protein</fullName>
    </recommendedName>
</protein>
<dbReference type="Proteomes" id="UP000433577">
    <property type="component" value="Chromosome 1"/>
</dbReference>
<dbReference type="AlphaFoldDB" id="A0A7Z2JFS7"/>
<dbReference type="EMBL" id="CP046913">
    <property type="protein sequence ID" value="QGZ62213.1"/>
    <property type="molecule type" value="Genomic_DNA"/>
</dbReference>
<dbReference type="RefSeq" id="WP_158951241.1">
    <property type="nucleotide sequence ID" value="NZ_CP046913.1"/>
</dbReference>
<dbReference type="KEGG" id="pacs:FAZ98_11000"/>
<gene>
    <name evidence="1" type="ORF">FAZ98_11000</name>
</gene>
<evidence type="ECO:0000313" key="2">
    <source>
        <dbReference type="Proteomes" id="UP000433577"/>
    </source>
</evidence>
<dbReference type="CDD" id="cd14744">
    <property type="entry name" value="PAAR_CT_2"/>
    <property type="match status" value="1"/>
</dbReference>
<organism evidence="1 2">
    <name type="scientific">Paraburkholderia acidisoli</name>
    <dbReference type="NCBI Taxonomy" id="2571748"/>
    <lineage>
        <taxon>Bacteria</taxon>
        <taxon>Pseudomonadati</taxon>
        <taxon>Pseudomonadota</taxon>
        <taxon>Betaproteobacteria</taxon>
        <taxon>Burkholderiales</taxon>
        <taxon>Burkholderiaceae</taxon>
        <taxon>Paraburkholderia</taxon>
    </lineage>
</organism>
<keyword evidence="2" id="KW-1185">Reference proteome</keyword>
<name>A0A7Z2JFS7_9BURK</name>
<proteinExistence type="predicted"/>
<dbReference type="Pfam" id="PF05488">
    <property type="entry name" value="PAAR_motif"/>
    <property type="match status" value="1"/>
</dbReference>
<dbReference type="InterPro" id="IPR008727">
    <property type="entry name" value="PAAR_motif"/>
</dbReference>
<accession>A0A7Z2JFS7</accession>